<dbReference type="Pfam" id="PF05133">
    <property type="entry name" value="SPP1_portal"/>
    <property type="match status" value="1"/>
</dbReference>
<organism evidence="2 3">
    <name type="scientific">Amycolatopsis nalaikhensis</name>
    <dbReference type="NCBI Taxonomy" id="715472"/>
    <lineage>
        <taxon>Bacteria</taxon>
        <taxon>Bacillati</taxon>
        <taxon>Actinomycetota</taxon>
        <taxon>Actinomycetes</taxon>
        <taxon>Pseudonocardiales</taxon>
        <taxon>Pseudonocardiaceae</taxon>
        <taxon>Amycolatopsis</taxon>
    </lineage>
</organism>
<dbReference type="Proteomes" id="UP001227101">
    <property type="component" value="Chromosome"/>
</dbReference>
<feature type="region of interest" description="Disordered" evidence="1">
    <location>
        <begin position="574"/>
        <end position="614"/>
    </location>
</feature>
<proteinExistence type="predicted"/>
<dbReference type="RefSeq" id="WP_285456497.1">
    <property type="nucleotide sequence ID" value="NZ_CP127173.1"/>
</dbReference>
<accession>A0ABY8XTU1</accession>
<dbReference type="EMBL" id="CP127173">
    <property type="protein sequence ID" value="WIV59042.1"/>
    <property type="molecule type" value="Genomic_DNA"/>
</dbReference>
<reference evidence="2 3" key="1">
    <citation type="submission" date="2023-06" db="EMBL/GenBank/DDBJ databases">
        <authorList>
            <person name="Oyuntsetseg B."/>
            <person name="Kim S.B."/>
        </authorList>
    </citation>
    <scope>NUCLEOTIDE SEQUENCE [LARGE SCALE GENOMIC DNA]</scope>
    <source>
        <strain evidence="2 3">2-2</strain>
    </source>
</reference>
<evidence type="ECO:0000313" key="3">
    <source>
        <dbReference type="Proteomes" id="UP001227101"/>
    </source>
</evidence>
<gene>
    <name evidence="2" type="ORF">QP939_10620</name>
</gene>
<name>A0ABY8XTU1_9PSEU</name>
<keyword evidence="3" id="KW-1185">Reference proteome</keyword>
<dbReference type="InterPro" id="IPR021145">
    <property type="entry name" value="Portal_protein_SPP1_Gp6-like"/>
</dbReference>
<protein>
    <submittedName>
        <fullName evidence="2">Phage portal protein</fullName>
    </submittedName>
</protein>
<sequence length="614" mass="66652">MLVLADRPLGQNPTGALDRLNLHGPVGDLARQIVVRRRPVQPSGEEVPAGRERVVRLLGDVVRLGLLDESHVSPCSGERGCVMPSSWPPPPFDDALARMREWDAWYTGDPERLVEIYTGERRRAVTPRLRPSTFRGGLVGGLARFFWGRPVPIGQTRQRLHVPLAADIATAAADLLFSEPPRIVVDDTAAQARLDLALNSPAMHSRLLEAAEIASALGGAYLRVVWDADVAEHAMLDAVHADAAVPEWRWGELAAVTFYTRVRVDGPAVWRHLERYEPGRIVHALHVGTDTELGRAVPLTEDPVTEWAAPLVDAEGSIATGTDRLAAAYVPNVRPNRVWRGTPQLAPLGRSDFDGVEGLFDALDEVYTSWMRDVRIAKARLLVPTGYLQDNGAGRGASFDEDREVYTELNALSRGGSDTLTVSAHQFAIRVAEHRDTAEDITRTALRAAGYSLATLGDNDGDASITATEVTAREKLSNRTRDKKARYWASGLAHVSAALVEIDRAVFGGTAIVSDLPKVEFPDRTQPDPEALARTVQALGAAEAASTDVRVRMVHPDWHDDQVRDEVAAILAESGRTVPDPATFRGPDQFPDSPALGDDEVEGAADDVGTPARS</sequence>
<evidence type="ECO:0000313" key="2">
    <source>
        <dbReference type="EMBL" id="WIV59042.1"/>
    </source>
</evidence>
<evidence type="ECO:0000256" key="1">
    <source>
        <dbReference type="SAM" id="MobiDB-lite"/>
    </source>
</evidence>